<sequence>MEILAEMGWEDEFWQLDNESYREVRTIFQSICSKHWQVPWDEAAWKRVELKAVRVLEQFRAQRLRIDRIEQYQNRLATMKVAVLSFRRDFGPAIFPLFPRYHEFAALPEIEQIITSPLPITPDTFSCLSDMIPGYLENWKQMTSDSLEALLRDSVDSDLPGDVRAIDLAIGQFLLCGVCNLILETTLRAPHHNCVGPGDHLAGRTDYEAAAIQATRSRLEIDFIPGTDILRELVEQCGQDYRRTTAEEMDNLDILLCCRSCECMVVWRDGREIMNWRAAAHHALSAKARDQYDCVWDVMKAGHPRFAIAKNLYSAALEGDKSETPDEWICGYCTERYSPPHRSLLNAQEHLRTVHQVANPVKHRDFFFDFDRVSLPRRTFFVHHEPKLREELFEPDGVTLVQDAVYHSHAAVVDLSDMIERS</sequence>
<accession>A0AAD5YM71</accession>
<name>A0AAD5YM71_9APHY</name>
<comment type="caution">
    <text evidence="1">The sequence shown here is derived from an EMBL/GenBank/DDBJ whole genome shotgun (WGS) entry which is preliminary data.</text>
</comment>
<evidence type="ECO:0000313" key="1">
    <source>
        <dbReference type="EMBL" id="KAJ3489440.1"/>
    </source>
</evidence>
<keyword evidence="2" id="KW-1185">Reference proteome</keyword>
<organism evidence="1 2">
    <name type="scientific">Meripilus lineatus</name>
    <dbReference type="NCBI Taxonomy" id="2056292"/>
    <lineage>
        <taxon>Eukaryota</taxon>
        <taxon>Fungi</taxon>
        <taxon>Dikarya</taxon>
        <taxon>Basidiomycota</taxon>
        <taxon>Agaricomycotina</taxon>
        <taxon>Agaricomycetes</taxon>
        <taxon>Polyporales</taxon>
        <taxon>Meripilaceae</taxon>
        <taxon>Meripilus</taxon>
    </lineage>
</organism>
<evidence type="ECO:0000313" key="2">
    <source>
        <dbReference type="Proteomes" id="UP001212997"/>
    </source>
</evidence>
<protein>
    <submittedName>
        <fullName evidence="1">Uncharacterized protein</fullName>
    </submittedName>
</protein>
<gene>
    <name evidence="1" type="ORF">NLI96_g2123</name>
</gene>
<dbReference type="Proteomes" id="UP001212997">
    <property type="component" value="Unassembled WGS sequence"/>
</dbReference>
<proteinExistence type="predicted"/>
<dbReference type="AlphaFoldDB" id="A0AAD5YM71"/>
<reference evidence="1" key="1">
    <citation type="submission" date="2022-07" db="EMBL/GenBank/DDBJ databases">
        <title>Genome Sequence of Physisporinus lineatus.</title>
        <authorList>
            <person name="Buettner E."/>
        </authorList>
    </citation>
    <scope>NUCLEOTIDE SEQUENCE</scope>
    <source>
        <strain evidence="1">VT162</strain>
    </source>
</reference>
<dbReference type="EMBL" id="JANAWD010000045">
    <property type="protein sequence ID" value="KAJ3489440.1"/>
    <property type="molecule type" value="Genomic_DNA"/>
</dbReference>